<evidence type="ECO:0000313" key="2">
    <source>
        <dbReference type="Proteomes" id="UP001501565"/>
    </source>
</evidence>
<name>A0ABP7MU95_9GAMM</name>
<dbReference type="SUPFAM" id="SSF54909">
    <property type="entry name" value="Dimeric alpha+beta barrel"/>
    <property type="match status" value="1"/>
</dbReference>
<dbReference type="Gene3D" id="3.30.70.100">
    <property type="match status" value="1"/>
</dbReference>
<gene>
    <name evidence="1" type="ORF">GCM10022277_28190</name>
</gene>
<organism evidence="1 2">
    <name type="scientific">Litoribacillus peritrichatus</name>
    <dbReference type="NCBI Taxonomy" id="718191"/>
    <lineage>
        <taxon>Bacteria</taxon>
        <taxon>Pseudomonadati</taxon>
        <taxon>Pseudomonadota</taxon>
        <taxon>Gammaproteobacteria</taxon>
        <taxon>Oceanospirillales</taxon>
        <taxon>Oceanospirillaceae</taxon>
        <taxon>Litoribacillus</taxon>
    </lineage>
</organism>
<dbReference type="Proteomes" id="UP001501565">
    <property type="component" value="Unassembled WGS sequence"/>
</dbReference>
<dbReference type="EMBL" id="BAABBN010000007">
    <property type="protein sequence ID" value="GAA3929905.1"/>
    <property type="molecule type" value="Genomic_DNA"/>
</dbReference>
<proteinExistence type="predicted"/>
<accession>A0ABP7MU95</accession>
<sequence length="109" mass="11998">MTTQTQEAIELCIFKLAPGADAAEFEASNKEVNEWVNQQPGFMFRCLSQKEDGTWMDIVHWDSMASAQQAGDAFIKELGGSQFMKLIDQDSVSMNHGYVKHAAPAQAAA</sequence>
<keyword evidence="2" id="KW-1185">Reference proteome</keyword>
<protein>
    <recommendedName>
        <fullName evidence="3">ABM domain-containing protein</fullName>
    </recommendedName>
</protein>
<reference evidence="2" key="1">
    <citation type="journal article" date="2019" name="Int. J. Syst. Evol. Microbiol.">
        <title>The Global Catalogue of Microorganisms (GCM) 10K type strain sequencing project: providing services to taxonomists for standard genome sequencing and annotation.</title>
        <authorList>
            <consortium name="The Broad Institute Genomics Platform"/>
            <consortium name="The Broad Institute Genome Sequencing Center for Infectious Disease"/>
            <person name="Wu L."/>
            <person name="Ma J."/>
        </authorList>
    </citation>
    <scope>NUCLEOTIDE SEQUENCE [LARGE SCALE GENOMIC DNA]</scope>
    <source>
        <strain evidence="2">JCM 17551</strain>
    </source>
</reference>
<comment type="caution">
    <text evidence="1">The sequence shown here is derived from an EMBL/GenBank/DDBJ whole genome shotgun (WGS) entry which is preliminary data.</text>
</comment>
<evidence type="ECO:0000313" key="1">
    <source>
        <dbReference type="EMBL" id="GAA3929905.1"/>
    </source>
</evidence>
<evidence type="ECO:0008006" key="3">
    <source>
        <dbReference type="Google" id="ProtNLM"/>
    </source>
</evidence>
<dbReference type="InterPro" id="IPR011008">
    <property type="entry name" value="Dimeric_a/b-barrel"/>
</dbReference>
<dbReference type="RefSeq" id="WP_344799190.1">
    <property type="nucleotide sequence ID" value="NZ_BAABBN010000007.1"/>
</dbReference>